<accession>A0A834TG52</accession>
<dbReference type="Proteomes" id="UP000634136">
    <property type="component" value="Unassembled WGS sequence"/>
</dbReference>
<dbReference type="AlphaFoldDB" id="A0A834TG52"/>
<keyword evidence="3" id="KW-1185">Reference proteome</keyword>
<dbReference type="EMBL" id="JAAIUW010000008">
    <property type="protein sequence ID" value="KAF7820180.1"/>
    <property type="molecule type" value="Genomic_DNA"/>
</dbReference>
<gene>
    <name evidence="2" type="ORF">G2W53_025635</name>
</gene>
<feature type="region of interest" description="Disordered" evidence="1">
    <location>
        <begin position="110"/>
        <end position="144"/>
    </location>
</feature>
<sequence length="144" mass="16090">MLFNLQRRRFTSGGESIGSRPALDAGVKPLELLRRQIRERRDAVDGGGVQRLVLRGSDQVLGENPEAVQILLSARILLPVSFREDLELLLGAEKMLILLVLAEPPFTSVEERVERRQKEGSTCEAREKHRSDAVEKGEGREGGY</sequence>
<name>A0A834TG52_9FABA</name>
<evidence type="ECO:0000256" key="1">
    <source>
        <dbReference type="SAM" id="MobiDB-lite"/>
    </source>
</evidence>
<organism evidence="2 3">
    <name type="scientific">Senna tora</name>
    <dbReference type="NCBI Taxonomy" id="362788"/>
    <lineage>
        <taxon>Eukaryota</taxon>
        <taxon>Viridiplantae</taxon>
        <taxon>Streptophyta</taxon>
        <taxon>Embryophyta</taxon>
        <taxon>Tracheophyta</taxon>
        <taxon>Spermatophyta</taxon>
        <taxon>Magnoliopsida</taxon>
        <taxon>eudicotyledons</taxon>
        <taxon>Gunneridae</taxon>
        <taxon>Pentapetalae</taxon>
        <taxon>rosids</taxon>
        <taxon>fabids</taxon>
        <taxon>Fabales</taxon>
        <taxon>Fabaceae</taxon>
        <taxon>Caesalpinioideae</taxon>
        <taxon>Cassia clade</taxon>
        <taxon>Senna</taxon>
    </lineage>
</organism>
<protein>
    <submittedName>
        <fullName evidence="2">Cysteine proteinase 15A</fullName>
    </submittedName>
</protein>
<comment type="caution">
    <text evidence="2">The sequence shown here is derived from an EMBL/GenBank/DDBJ whole genome shotgun (WGS) entry which is preliminary data.</text>
</comment>
<proteinExistence type="predicted"/>
<evidence type="ECO:0000313" key="3">
    <source>
        <dbReference type="Proteomes" id="UP000634136"/>
    </source>
</evidence>
<reference evidence="2" key="1">
    <citation type="submission" date="2020-09" db="EMBL/GenBank/DDBJ databases">
        <title>Genome-Enabled Discovery of Anthraquinone Biosynthesis in Senna tora.</title>
        <authorList>
            <person name="Kang S.-H."/>
            <person name="Pandey R.P."/>
            <person name="Lee C.-M."/>
            <person name="Sim J.-S."/>
            <person name="Jeong J.-T."/>
            <person name="Choi B.-S."/>
            <person name="Jung M."/>
            <person name="Ginzburg D."/>
            <person name="Zhao K."/>
            <person name="Won S.Y."/>
            <person name="Oh T.-J."/>
            <person name="Yu Y."/>
            <person name="Kim N.-H."/>
            <person name="Lee O.R."/>
            <person name="Lee T.-H."/>
            <person name="Bashyal P."/>
            <person name="Kim T.-S."/>
            <person name="Lee W.-H."/>
            <person name="Kawkins C."/>
            <person name="Kim C.-K."/>
            <person name="Kim J.S."/>
            <person name="Ahn B.O."/>
            <person name="Rhee S.Y."/>
            <person name="Sohng J.K."/>
        </authorList>
    </citation>
    <scope>NUCLEOTIDE SEQUENCE</scope>
    <source>
        <tissue evidence="2">Leaf</tissue>
    </source>
</reference>
<evidence type="ECO:0000313" key="2">
    <source>
        <dbReference type="EMBL" id="KAF7820180.1"/>
    </source>
</evidence>